<keyword evidence="3" id="KW-1185">Reference proteome</keyword>
<sequence length="464" mass="53715">MSYNPFNSDYVKLLAEKKRALAAEGQPEKPLKAQKIETPQEEDNHNPKSEDNLVDDDIQNNNITSGENNESFDVSIENIITLDTGTLGISFLVNHKPWHGGPKNERFTKRSINEVKQIKLDQSSNSEDYSIIYDVKLDPSSFDELTYGNRSSFNRFLKSNTYHGCAEHHKKTYKEDRYNHNFCDRCEDEAEETKNLFKLKLRFYSDVSPNESFGLTAFTDVVEQKLFKAVLGFNHKDLFRGYSDFLIRKLKTQVIPHSSDQVFDIKIKTDDNSFFGADVQEEQLSKDDPVIDSISNVLNDPIIETPPQISEELKKPGISCIVNHKPWHGGPKHEWFVIRTIEEVESIKIEPSFSSEDKYSVIYDVKFDPSSFQDLKQNKINNFLNENTYRGCKEHHKKVYKKGRYEYEYCDRCEGDSEEVDILFKLKLGFLPVNDTDLKNGPLKLTAFTDVVEEKIFNNIVKEY</sequence>
<feature type="compositionally biased region" description="Polar residues" evidence="1">
    <location>
        <begin position="59"/>
        <end position="69"/>
    </location>
</feature>
<reference evidence="2 3" key="1">
    <citation type="journal article" date="2012" name="Eukaryot. Cell">
        <title>Draft genome sequence of Wickerhamomyces ciferrii NRRL Y-1031 F-60-10.</title>
        <authorList>
            <person name="Schneider J."/>
            <person name="Andrea H."/>
            <person name="Blom J."/>
            <person name="Jaenicke S."/>
            <person name="Ruckert C."/>
            <person name="Schorsch C."/>
            <person name="Szczepanowski R."/>
            <person name="Farwick M."/>
            <person name="Goesmann A."/>
            <person name="Puhler A."/>
            <person name="Schaffer S."/>
            <person name="Tauch A."/>
            <person name="Kohler T."/>
            <person name="Brinkrolf K."/>
        </authorList>
    </citation>
    <scope>NUCLEOTIDE SEQUENCE [LARGE SCALE GENOMIC DNA]</scope>
    <source>
        <strain evidence="3">ATCC 14091 / BCRC 22168 / CBS 111 / JCM 3599 / NBRC 0793 / NRRL Y-1031 F-60-10</strain>
    </source>
</reference>
<feature type="compositionally biased region" description="Basic and acidic residues" evidence="1">
    <location>
        <begin position="21"/>
        <end position="35"/>
    </location>
</feature>
<dbReference type="Proteomes" id="UP000009328">
    <property type="component" value="Unassembled WGS sequence"/>
</dbReference>
<dbReference type="EMBL" id="CAIF01000266">
    <property type="protein sequence ID" value="CCH46737.1"/>
    <property type="molecule type" value="Genomic_DNA"/>
</dbReference>
<comment type="caution">
    <text evidence="2">The sequence shown here is derived from an EMBL/GenBank/DDBJ whole genome shotgun (WGS) entry which is preliminary data.</text>
</comment>
<feature type="region of interest" description="Disordered" evidence="1">
    <location>
        <begin position="21"/>
        <end position="69"/>
    </location>
</feature>
<gene>
    <name evidence="2" type="ORF">BN7_6335</name>
</gene>
<proteinExistence type="predicted"/>
<evidence type="ECO:0000313" key="3">
    <source>
        <dbReference type="Proteomes" id="UP000009328"/>
    </source>
</evidence>
<dbReference type="HOGENOM" id="CLU_589508_0_0_1"/>
<dbReference type="AlphaFoldDB" id="K0KXH3"/>
<feature type="compositionally biased region" description="Basic and acidic residues" evidence="1">
    <location>
        <begin position="42"/>
        <end position="51"/>
    </location>
</feature>
<name>K0KXH3_WICCF</name>
<dbReference type="InParanoid" id="K0KXH3"/>
<accession>K0KXH3</accession>
<protein>
    <submittedName>
        <fullName evidence="2">Uncharacterized protein</fullName>
    </submittedName>
</protein>
<evidence type="ECO:0000313" key="2">
    <source>
        <dbReference type="EMBL" id="CCH46737.1"/>
    </source>
</evidence>
<evidence type="ECO:0000256" key="1">
    <source>
        <dbReference type="SAM" id="MobiDB-lite"/>
    </source>
</evidence>
<organism evidence="2 3">
    <name type="scientific">Wickerhamomyces ciferrii (strain ATCC 14091 / BCRC 22168 / CBS 111 / JCM 3599 / NBRC 0793 / NRRL Y-1031 F-60-10)</name>
    <name type="common">Yeast</name>
    <name type="synonym">Pichia ciferrii</name>
    <dbReference type="NCBI Taxonomy" id="1206466"/>
    <lineage>
        <taxon>Eukaryota</taxon>
        <taxon>Fungi</taxon>
        <taxon>Dikarya</taxon>
        <taxon>Ascomycota</taxon>
        <taxon>Saccharomycotina</taxon>
        <taxon>Saccharomycetes</taxon>
        <taxon>Phaffomycetales</taxon>
        <taxon>Wickerhamomycetaceae</taxon>
        <taxon>Wickerhamomyces</taxon>
    </lineage>
</organism>